<accession>A0A6J4ML61</accession>
<keyword evidence="2" id="KW-0812">Transmembrane</keyword>
<name>A0A6J4ML61_9ACTN</name>
<evidence type="ECO:0000256" key="2">
    <source>
        <dbReference type="SAM" id="Phobius"/>
    </source>
</evidence>
<keyword evidence="2" id="KW-1133">Transmembrane helix</keyword>
<proteinExistence type="predicted"/>
<protein>
    <recommendedName>
        <fullName evidence="4">Secreted protein</fullName>
    </recommendedName>
</protein>
<evidence type="ECO:0008006" key="4">
    <source>
        <dbReference type="Google" id="ProtNLM"/>
    </source>
</evidence>
<dbReference type="EMBL" id="CADCUJ010000091">
    <property type="protein sequence ID" value="CAA9360557.1"/>
    <property type="molecule type" value="Genomic_DNA"/>
</dbReference>
<evidence type="ECO:0000256" key="1">
    <source>
        <dbReference type="SAM" id="MobiDB-lite"/>
    </source>
</evidence>
<reference evidence="3" key="1">
    <citation type="submission" date="2020-02" db="EMBL/GenBank/DDBJ databases">
        <authorList>
            <person name="Meier V. D."/>
        </authorList>
    </citation>
    <scope>NUCLEOTIDE SEQUENCE</scope>
    <source>
        <strain evidence="3">AVDCRST_MAG72</strain>
    </source>
</reference>
<feature type="region of interest" description="Disordered" evidence="1">
    <location>
        <begin position="204"/>
        <end position="225"/>
    </location>
</feature>
<sequence>MPRTLPSLRCSPSLPWRPVARATSALLGLCFVLGSWAPPAQAEEGFRYWNYHHLTAGAWEFSQVGAAGYQPKDGAVEGYRFGATPNSDKNGLPPRADLDEVSFESVCGGEQAPAGDKRVAVVIDYGVPADADGEAPADPRAGCAVVDTTANGQQALAAVADVRTQDGLVCAIDGHPVSGCGEPVSDVQVSDNEQPVAFELPGAEKAAAGPTDESAADPAASTTDQDSDLLWPAVGVAVLAGLIGAGAFALNRRRNSA</sequence>
<dbReference type="NCBIfam" id="NF040672">
    <property type="entry name" value="SCO2322_fam"/>
    <property type="match status" value="1"/>
</dbReference>
<keyword evidence="2" id="KW-0472">Membrane</keyword>
<gene>
    <name evidence="3" type="ORF">AVDCRST_MAG72-2227</name>
</gene>
<evidence type="ECO:0000313" key="3">
    <source>
        <dbReference type="EMBL" id="CAA9360557.1"/>
    </source>
</evidence>
<feature type="transmembrane region" description="Helical" evidence="2">
    <location>
        <begin position="229"/>
        <end position="250"/>
    </location>
</feature>
<dbReference type="AlphaFoldDB" id="A0A6J4ML61"/>
<organism evidence="3">
    <name type="scientific">uncultured Nocardioidaceae bacterium</name>
    <dbReference type="NCBI Taxonomy" id="253824"/>
    <lineage>
        <taxon>Bacteria</taxon>
        <taxon>Bacillati</taxon>
        <taxon>Actinomycetota</taxon>
        <taxon>Actinomycetes</taxon>
        <taxon>Propionibacteriales</taxon>
        <taxon>Nocardioidaceae</taxon>
        <taxon>environmental samples</taxon>
    </lineage>
</organism>
<dbReference type="InterPro" id="IPR047703">
    <property type="entry name" value="SCO2322-like"/>
</dbReference>